<gene>
    <name evidence="9" type="primary">dbf</name>
</gene>
<dbReference type="SUPFAM" id="SSF57667">
    <property type="entry name" value="beta-beta-alpha zinc fingers"/>
    <property type="match status" value="4"/>
</dbReference>
<dbReference type="InterPro" id="IPR036236">
    <property type="entry name" value="Znf_C2H2_sf"/>
</dbReference>
<dbReference type="RefSeq" id="XP_017025437.1">
    <property type="nucleotide sequence ID" value="XM_017169948.3"/>
</dbReference>
<dbReference type="PROSITE" id="PS00028">
    <property type="entry name" value="ZINC_FINGER_C2H2_1"/>
    <property type="match status" value="2"/>
</dbReference>
<dbReference type="InterPro" id="IPR003604">
    <property type="entry name" value="Matrin/U1-like-C_Znf_C2H2"/>
</dbReference>
<evidence type="ECO:0000256" key="1">
    <source>
        <dbReference type="ARBA" id="ARBA00004123"/>
    </source>
</evidence>
<dbReference type="PANTHER" id="PTHR46786">
    <property type="entry name" value="ZINC FINGER MATRIN-TYPE PROTEIN 3"/>
    <property type="match status" value="1"/>
</dbReference>
<dbReference type="SMART" id="SM00355">
    <property type="entry name" value="ZnF_C2H2"/>
    <property type="match status" value="4"/>
</dbReference>
<keyword evidence="2" id="KW-0479">Metal-binding</keyword>
<keyword evidence="3" id="KW-0863">Zinc-finger</keyword>
<dbReference type="InterPro" id="IPR000690">
    <property type="entry name" value="Matrin/U1-C_Znf_C2H2"/>
</dbReference>
<dbReference type="Pfam" id="PF12874">
    <property type="entry name" value="zf-met"/>
    <property type="match status" value="3"/>
</dbReference>
<protein>
    <submittedName>
        <fullName evidence="9">Uncharacterized protein dbf</fullName>
    </submittedName>
</protein>
<dbReference type="Proteomes" id="UP001652661">
    <property type="component" value="Chromosome 2L"/>
</dbReference>
<evidence type="ECO:0000256" key="6">
    <source>
        <dbReference type="SAM" id="MobiDB-lite"/>
    </source>
</evidence>
<evidence type="ECO:0000256" key="3">
    <source>
        <dbReference type="ARBA" id="ARBA00022771"/>
    </source>
</evidence>
<dbReference type="InterPro" id="IPR052644">
    <property type="entry name" value="ZMAT3"/>
</dbReference>
<dbReference type="PROSITE" id="PS50171">
    <property type="entry name" value="ZF_MATRIN"/>
    <property type="match status" value="1"/>
</dbReference>
<dbReference type="GO" id="GO:0008270">
    <property type="term" value="F:zinc ion binding"/>
    <property type="evidence" value="ECO:0007669"/>
    <property type="project" value="UniProtKB-KW"/>
</dbReference>
<evidence type="ECO:0000256" key="5">
    <source>
        <dbReference type="ARBA" id="ARBA00023242"/>
    </source>
</evidence>
<keyword evidence="8" id="KW-1185">Reference proteome</keyword>
<accession>A0A6P4I997</accession>
<dbReference type="OrthoDB" id="434647at2759"/>
<proteinExistence type="predicted"/>
<dbReference type="GO" id="GO:0005634">
    <property type="term" value="C:nucleus"/>
    <property type="evidence" value="ECO:0007669"/>
    <property type="project" value="UniProtKB-SubCell"/>
</dbReference>
<name>A0A6P4I997_DROKI</name>
<organism evidence="8 9">
    <name type="scientific">Drosophila kikkawai</name>
    <name type="common">Fruit fly</name>
    <dbReference type="NCBI Taxonomy" id="30033"/>
    <lineage>
        <taxon>Eukaryota</taxon>
        <taxon>Metazoa</taxon>
        <taxon>Ecdysozoa</taxon>
        <taxon>Arthropoda</taxon>
        <taxon>Hexapoda</taxon>
        <taxon>Insecta</taxon>
        <taxon>Pterygota</taxon>
        <taxon>Neoptera</taxon>
        <taxon>Endopterygota</taxon>
        <taxon>Diptera</taxon>
        <taxon>Brachycera</taxon>
        <taxon>Muscomorpha</taxon>
        <taxon>Ephydroidea</taxon>
        <taxon>Drosophilidae</taxon>
        <taxon>Drosophila</taxon>
        <taxon>Sophophora</taxon>
    </lineage>
</organism>
<feature type="compositionally biased region" description="Low complexity" evidence="6">
    <location>
        <begin position="203"/>
        <end position="221"/>
    </location>
</feature>
<dbReference type="GO" id="GO:0003676">
    <property type="term" value="F:nucleic acid binding"/>
    <property type="evidence" value="ECO:0007669"/>
    <property type="project" value="InterPro"/>
</dbReference>
<feature type="domain" description="Matrin-type" evidence="7">
    <location>
        <begin position="641"/>
        <end position="671"/>
    </location>
</feature>
<evidence type="ECO:0000313" key="8">
    <source>
        <dbReference type="Proteomes" id="UP001652661"/>
    </source>
</evidence>
<reference evidence="8" key="1">
    <citation type="submission" date="2025-05" db="UniProtKB">
        <authorList>
            <consortium name="RefSeq"/>
        </authorList>
    </citation>
    <scope>NUCLEOTIDE SEQUENCE [LARGE SCALE GENOMIC DNA]</scope>
    <source>
        <strain evidence="8">14028-0561.14</strain>
    </source>
</reference>
<comment type="subcellular location">
    <subcellularLocation>
        <location evidence="1">Nucleus</location>
    </subcellularLocation>
</comment>
<evidence type="ECO:0000259" key="7">
    <source>
        <dbReference type="PROSITE" id="PS50171"/>
    </source>
</evidence>
<keyword evidence="4" id="KW-0862">Zinc</keyword>
<dbReference type="SMART" id="SM00451">
    <property type="entry name" value="ZnF_U1"/>
    <property type="match status" value="4"/>
</dbReference>
<dbReference type="OMA" id="PPCPMHG"/>
<sequence length="675" mass="76581">MWYQKYTMSPQRRVPVVHHQIAMQCARSIMRVASAVPQPPSCYPSGHVPILVELRRTDETTVYRYQVNVPPWGWALEQEPWWSSDFGSTSDTDLQVLMLPDLMDSLVPKLPDIPPCPMHGHFGLDAIPVPAQPLVMSQSFVHVVHSADSPFVPAIISTCSAPAVAGRVADPILEHFEDTLYGKQLPYSNTWLPVEQEAAIQSATDSASASCSTPASSPISESQRRSRNVPSLPRRFPQLLLLDENDEYVVSKEERRTNGRRPEAGGTRSEWARIPELCLDSNGEYVPNQLLQRPLYGYRSGSRVQPAVEQHPKQQQPKVHLPNGLNGLKGRNGFKGLNGFPPHLNGHHKNGYKAADQCMAYTDRDKVMRLRFQEHVESRSDQVPDRREKVDQSMQRLMAIMPTEPKEPLPSVTDVVVPTEALPQPHSYREPQTFFRWNYCTLCHTAMRTVRNSVDHYTSRAHERRVSTFLGRLRFEKNLGTGSALVDILALPDQVLRYLHKDRPSDLYCDLCDLRLTSIIHAEQHFYGRRHRQMERQMSEPNGLKSHWTRKDTKLLMCELCDVSITSESQMAMHISGVRHRKRAHIARVRGVFGLGPVPVNGSHMFEINTNGTLAPLRPQGMLPVPGSIQFRPWGDPSAAYYCEACNVTLNHLKSVKQHENGRMHQRNLLRLPPQ</sequence>
<dbReference type="Gene3D" id="3.30.160.60">
    <property type="entry name" value="Classic Zinc Finger"/>
    <property type="match status" value="3"/>
</dbReference>
<feature type="region of interest" description="Disordered" evidence="6">
    <location>
        <begin position="203"/>
        <end position="230"/>
    </location>
</feature>
<evidence type="ECO:0000313" key="9">
    <source>
        <dbReference type="RefSeq" id="XP_017025437.1"/>
    </source>
</evidence>
<evidence type="ECO:0000256" key="4">
    <source>
        <dbReference type="ARBA" id="ARBA00022833"/>
    </source>
</evidence>
<evidence type="ECO:0000256" key="2">
    <source>
        <dbReference type="ARBA" id="ARBA00022723"/>
    </source>
</evidence>
<dbReference type="AlphaFoldDB" id="A0A6P4I997"/>
<reference evidence="9" key="2">
    <citation type="submission" date="2025-08" db="UniProtKB">
        <authorList>
            <consortium name="RefSeq"/>
        </authorList>
    </citation>
    <scope>IDENTIFICATION</scope>
    <source>
        <strain evidence="9">14028-0561.14</strain>
        <tissue evidence="9">Whole fly</tissue>
    </source>
</reference>
<dbReference type="PANTHER" id="PTHR46786:SF1">
    <property type="entry name" value="ZINC FINGER MATRIN-TYPE PROTEIN 3"/>
    <property type="match status" value="1"/>
</dbReference>
<dbReference type="InterPro" id="IPR013087">
    <property type="entry name" value="Znf_C2H2_type"/>
</dbReference>
<keyword evidence="5" id="KW-0539">Nucleus</keyword>